<evidence type="ECO:0000259" key="6">
    <source>
        <dbReference type="Pfam" id="PF23385"/>
    </source>
</evidence>
<keyword evidence="4" id="KW-0969">Cilium</keyword>
<keyword evidence="5" id="KW-0966">Cell projection</keyword>
<dbReference type="GO" id="GO:0036064">
    <property type="term" value="C:ciliary basal body"/>
    <property type="evidence" value="ECO:0007669"/>
    <property type="project" value="TreeGrafter"/>
</dbReference>
<dbReference type="GO" id="GO:0030991">
    <property type="term" value="C:intraciliary transport particle A"/>
    <property type="evidence" value="ECO:0007669"/>
    <property type="project" value="TreeGrafter"/>
</dbReference>
<dbReference type="Pfam" id="PF23385">
    <property type="entry name" value="Beta-prop_IFT140_2nd"/>
    <property type="match status" value="1"/>
</dbReference>
<keyword evidence="2" id="KW-0853">WD repeat</keyword>
<dbReference type="Proteomes" id="UP001054945">
    <property type="component" value="Unassembled WGS sequence"/>
</dbReference>
<name>A0AAV4M5M1_CAEEX</name>
<dbReference type="InterPro" id="IPR056168">
    <property type="entry name" value="TPR_IF140/IFT172/WDR19"/>
</dbReference>
<sequence length="262" mass="29768">MWQLFVAASTTGIIKIWDISGREAKLLLTSNHVKNVLKDKYIATIKCNNKGNKVSFSARIKTKTGFIHDSSLYVWDTEKNVVSRFDFATGQGIDQENDASCTNQFGQVINGRYPVQHMWVKEDPRMIDYFILQEDQANLLGVKIPYFFLLLKSKPDDDSEDFAKPNAVKGHKSLVQRKTMQNFIGLEDYDKTTKDALLNFSYFFAVGCFDEAFLAIKAIKSESVWHNMARMCVKTKRLDVAKICVGKNGAYICSQGLEKCRA</sequence>
<evidence type="ECO:0000313" key="8">
    <source>
        <dbReference type="EMBL" id="GIX66701.1"/>
    </source>
</evidence>
<reference evidence="8 9" key="1">
    <citation type="submission" date="2021-06" db="EMBL/GenBank/DDBJ databases">
        <title>Caerostris extrusa draft genome.</title>
        <authorList>
            <person name="Kono N."/>
            <person name="Arakawa K."/>
        </authorList>
    </citation>
    <scope>NUCLEOTIDE SEQUENCE [LARGE SCALE GENOMIC DNA]</scope>
</reference>
<organism evidence="8 9">
    <name type="scientific">Caerostris extrusa</name>
    <name type="common">Bark spider</name>
    <name type="synonym">Caerostris bankana</name>
    <dbReference type="NCBI Taxonomy" id="172846"/>
    <lineage>
        <taxon>Eukaryota</taxon>
        <taxon>Metazoa</taxon>
        <taxon>Ecdysozoa</taxon>
        <taxon>Arthropoda</taxon>
        <taxon>Chelicerata</taxon>
        <taxon>Arachnida</taxon>
        <taxon>Araneae</taxon>
        <taxon>Araneomorphae</taxon>
        <taxon>Entelegynae</taxon>
        <taxon>Araneoidea</taxon>
        <taxon>Araneidae</taxon>
        <taxon>Caerostris</taxon>
    </lineage>
</organism>
<evidence type="ECO:0000256" key="5">
    <source>
        <dbReference type="ARBA" id="ARBA00023273"/>
    </source>
</evidence>
<dbReference type="EMBL" id="BPLR01001814">
    <property type="protein sequence ID" value="GIX66701.1"/>
    <property type="molecule type" value="Genomic_DNA"/>
</dbReference>
<dbReference type="Pfam" id="PF24762">
    <property type="entry name" value="TPR_IF140-IFT172"/>
    <property type="match status" value="1"/>
</dbReference>
<comment type="caution">
    <text evidence="8">The sequence shown here is derived from an EMBL/GenBank/DDBJ whole genome shotgun (WGS) entry which is preliminary data.</text>
</comment>
<keyword evidence="9" id="KW-1185">Reference proteome</keyword>
<proteinExistence type="predicted"/>
<dbReference type="PANTHER" id="PTHR15722:SF7">
    <property type="entry name" value="INTRAFLAGELLAR TRANSPORT PROTEIN 140 HOMOLOG"/>
    <property type="match status" value="1"/>
</dbReference>
<dbReference type="AlphaFoldDB" id="A0AAV4M5M1"/>
<dbReference type="GO" id="GO:0005930">
    <property type="term" value="C:axoneme"/>
    <property type="evidence" value="ECO:0007669"/>
    <property type="project" value="TreeGrafter"/>
</dbReference>
<evidence type="ECO:0000256" key="1">
    <source>
        <dbReference type="ARBA" id="ARBA00004138"/>
    </source>
</evidence>
<evidence type="ECO:0000256" key="4">
    <source>
        <dbReference type="ARBA" id="ARBA00023069"/>
    </source>
</evidence>
<dbReference type="InterPro" id="IPR056155">
    <property type="entry name" value="Beta-prop_IFT140_2nd"/>
</dbReference>
<evidence type="ECO:0000259" key="7">
    <source>
        <dbReference type="Pfam" id="PF24762"/>
    </source>
</evidence>
<evidence type="ECO:0000256" key="2">
    <source>
        <dbReference type="ARBA" id="ARBA00022574"/>
    </source>
</evidence>
<dbReference type="PANTHER" id="PTHR15722">
    <property type="entry name" value="IFT140/172-RELATED"/>
    <property type="match status" value="1"/>
</dbReference>
<comment type="subcellular location">
    <subcellularLocation>
        <location evidence="1">Cell projection</location>
        <location evidence="1">Cilium</location>
    </subcellularLocation>
</comment>
<gene>
    <name evidence="8" type="primary">Ift140</name>
    <name evidence="8" type="ORF">CEXT_533551</name>
</gene>
<dbReference type="GO" id="GO:0035721">
    <property type="term" value="P:intraciliary retrograde transport"/>
    <property type="evidence" value="ECO:0007669"/>
    <property type="project" value="TreeGrafter"/>
</dbReference>
<protein>
    <submittedName>
        <fullName evidence="8">Intraflagellar transport protein 140 homolog</fullName>
    </submittedName>
</protein>
<feature type="domain" description="IF140/IFT172/WDR19 TPR" evidence="7">
    <location>
        <begin position="207"/>
        <end position="257"/>
    </location>
</feature>
<accession>A0AAV4M5M1</accession>
<evidence type="ECO:0000256" key="3">
    <source>
        <dbReference type="ARBA" id="ARBA00022737"/>
    </source>
</evidence>
<evidence type="ECO:0000313" key="9">
    <source>
        <dbReference type="Proteomes" id="UP001054945"/>
    </source>
</evidence>
<keyword evidence="3" id="KW-0677">Repeat</keyword>
<feature type="domain" description="IFT140 second beta-propeller" evidence="6">
    <location>
        <begin position="5"/>
        <end position="126"/>
    </location>
</feature>